<dbReference type="SUPFAM" id="SSF50129">
    <property type="entry name" value="GroES-like"/>
    <property type="match status" value="1"/>
</dbReference>
<dbReference type="Pfam" id="PF08240">
    <property type="entry name" value="ADH_N"/>
    <property type="match status" value="1"/>
</dbReference>
<feature type="region of interest" description="Disordered" evidence="3">
    <location>
        <begin position="1"/>
        <end position="37"/>
    </location>
</feature>
<dbReference type="InterPro" id="IPR047122">
    <property type="entry name" value="Trans-enoyl_RdTase-like"/>
</dbReference>
<dbReference type="Gene3D" id="3.90.180.10">
    <property type="entry name" value="Medium-chain alcohol dehydrogenases, catalytic domain"/>
    <property type="match status" value="1"/>
</dbReference>
<comment type="similarity">
    <text evidence="1">Belongs to the zinc-containing alcohol dehydrogenase family.</text>
</comment>
<evidence type="ECO:0000256" key="1">
    <source>
        <dbReference type="ARBA" id="ARBA00008072"/>
    </source>
</evidence>
<reference evidence="5" key="1">
    <citation type="journal article" date="2023" name="Mol. Phylogenet. Evol.">
        <title>Genome-scale phylogeny and comparative genomics of the fungal order Sordariales.</title>
        <authorList>
            <person name="Hensen N."/>
            <person name="Bonometti L."/>
            <person name="Westerberg I."/>
            <person name="Brannstrom I.O."/>
            <person name="Guillou S."/>
            <person name="Cros-Aarteil S."/>
            <person name="Calhoun S."/>
            <person name="Haridas S."/>
            <person name="Kuo A."/>
            <person name="Mondo S."/>
            <person name="Pangilinan J."/>
            <person name="Riley R."/>
            <person name="LaButti K."/>
            <person name="Andreopoulos B."/>
            <person name="Lipzen A."/>
            <person name="Chen C."/>
            <person name="Yan M."/>
            <person name="Daum C."/>
            <person name="Ng V."/>
            <person name="Clum A."/>
            <person name="Steindorff A."/>
            <person name="Ohm R.A."/>
            <person name="Martin F."/>
            <person name="Silar P."/>
            <person name="Natvig D.O."/>
            <person name="Lalanne C."/>
            <person name="Gautier V."/>
            <person name="Ament-Velasquez S.L."/>
            <person name="Kruys A."/>
            <person name="Hutchinson M.I."/>
            <person name="Powell A.J."/>
            <person name="Barry K."/>
            <person name="Miller A.N."/>
            <person name="Grigoriev I.V."/>
            <person name="Debuchy R."/>
            <person name="Gladieux P."/>
            <person name="Hiltunen Thoren M."/>
            <person name="Johannesson H."/>
        </authorList>
    </citation>
    <scope>NUCLEOTIDE SEQUENCE</scope>
    <source>
        <strain evidence="5">CBS 333.67</strain>
    </source>
</reference>
<dbReference type="Gene3D" id="3.40.50.720">
    <property type="entry name" value="NAD(P)-binding Rossmann-like Domain"/>
    <property type="match status" value="1"/>
</dbReference>
<dbReference type="GO" id="GO:0016651">
    <property type="term" value="F:oxidoreductase activity, acting on NAD(P)H"/>
    <property type="evidence" value="ECO:0007669"/>
    <property type="project" value="InterPro"/>
</dbReference>
<dbReference type="SMART" id="SM00829">
    <property type="entry name" value="PKS_ER"/>
    <property type="match status" value="1"/>
</dbReference>
<keyword evidence="6" id="KW-1185">Reference proteome</keyword>
<evidence type="ECO:0000313" key="5">
    <source>
        <dbReference type="EMBL" id="KAK3302751.1"/>
    </source>
</evidence>
<organism evidence="5 6">
    <name type="scientific">Chaetomium strumarium</name>
    <dbReference type="NCBI Taxonomy" id="1170767"/>
    <lineage>
        <taxon>Eukaryota</taxon>
        <taxon>Fungi</taxon>
        <taxon>Dikarya</taxon>
        <taxon>Ascomycota</taxon>
        <taxon>Pezizomycotina</taxon>
        <taxon>Sordariomycetes</taxon>
        <taxon>Sordariomycetidae</taxon>
        <taxon>Sordariales</taxon>
        <taxon>Chaetomiaceae</taxon>
        <taxon>Chaetomium</taxon>
    </lineage>
</organism>
<proteinExistence type="inferred from homology"/>
<dbReference type="EMBL" id="JAUDZG010000007">
    <property type="protein sequence ID" value="KAK3302751.1"/>
    <property type="molecule type" value="Genomic_DNA"/>
</dbReference>
<reference evidence="5" key="2">
    <citation type="submission" date="2023-06" db="EMBL/GenBank/DDBJ databases">
        <authorList>
            <consortium name="Lawrence Berkeley National Laboratory"/>
            <person name="Mondo S.J."/>
            <person name="Hensen N."/>
            <person name="Bonometti L."/>
            <person name="Westerberg I."/>
            <person name="Brannstrom I.O."/>
            <person name="Guillou S."/>
            <person name="Cros-Aarteil S."/>
            <person name="Calhoun S."/>
            <person name="Haridas S."/>
            <person name="Kuo A."/>
            <person name="Pangilinan J."/>
            <person name="Riley R."/>
            <person name="Labutti K."/>
            <person name="Andreopoulos B."/>
            <person name="Lipzen A."/>
            <person name="Chen C."/>
            <person name="Yanf M."/>
            <person name="Daum C."/>
            <person name="Ng V."/>
            <person name="Clum A."/>
            <person name="Steindorff A."/>
            <person name="Ohm R."/>
            <person name="Martin F."/>
            <person name="Silar P."/>
            <person name="Natvig D."/>
            <person name="Lalanne C."/>
            <person name="Gautier V."/>
            <person name="Ament-Velasquez S.L."/>
            <person name="Kruys A."/>
            <person name="Hutchinson M.I."/>
            <person name="Powell A.J."/>
            <person name="Barry K."/>
            <person name="Miller A.N."/>
            <person name="Grigoriev I.V."/>
            <person name="Debuchy R."/>
            <person name="Gladieux P."/>
            <person name="Thoren M.H."/>
            <person name="Johannesson H."/>
        </authorList>
    </citation>
    <scope>NUCLEOTIDE SEQUENCE</scope>
    <source>
        <strain evidence="5">CBS 333.67</strain>
    </source>
</reference>
<feature type="compositionally biased region" description="Low complexity" evidence="3">
    <location>
        <begin position="27"/>
        <end position="37"/>
    </location>
</feature>
<dbReference type="RefSeq" id="XP_062718531.1">
    <property type="nucleotide sequence ID" value="XM_062870022.1"/>
</dbReference>
<dbReference type="InterPro" id="IPR013154">
    <property type="entry name" value="ADH-like_N"/>
</dbReference>
<gene>
    <name evidence="5" type="ORF">B0T15DRAFT_543844</name>
</gene>
<dbReference type="InterPro" id="IPR020843">
    <property type="entry name" value="ER"/>
</dbReference>
<dbReference type="GeneID" id="87888851"/>
<dbReference type="InterPro" id="IPR036291">
    <property type="entry name" value="NAD(P)-bd_dom_sf"/>
</dbReference>
<comment type="caution">
    <text evidence="5">The sequence shown here is derived from an EMBL/GenBank/DDBJ whole genome shotgun (WGS) entry which is preliminary data.</text>
</comment>
<dbReference type="InterPro" id="IPR011032">
    <property type="entry name" value="GroES-like_sf"/>
</dbReference>
<evidence type="ECO:0000256" key="3">
    <source>
        <dbReference type="SAM" id="MobiDB-lite"/>
    </source>
</evidence>
<dbReference type="AlphaFoldDB" id="A0AAJ0GML0"/>
<accession>A0AAJ0GML0</accession>
<sequence>MRTLTRLGHQLKAKSTSRPKVPTLIKTPPTTAGMSTSTAGTNLAALLRGARETLVLEERAIPSPGPDEILVRNRAIALNPIDWKRQAFGIALPSNKTTILGSDVAGEVVSVGSNVASFSSSSLSFAPGDRVLGSASAMVSGNLDHGAFQLYTLLSSTAAAKIPDAVSYPEAATLPTAMGTATIALFHNLGLPLPSTSTSTSTPTPTTTTGEAEVKKDGILVWGGATSCGSAAIQLARLAGLSNIYATASPRHHALVQSLGASTVVDYHSPGTAVEDILSAAGRDGVEIRYAVVNVGDNDAFAAVKHILERSSQGKEGKKMKVASLARWPEEQVAKPEGAEVSWVMGMEVWGARKDLAAWLFNRNLTGWLEGGQVVPHAVRVVKGGIGGLQTALDQLKAGVSGEKLVVEV</sequence>
<dbReference type="PANTHER" id="PTHR45348:SF2">
    <property type="entry name" value="ZINC-TYPE ALCOHOL DEHYDROGENASE-LIKE PROTEIN C2E1P3.01"/>
    <property type="match status" value="1"/>
</dbReference>
<feature type="domain" description="Enoyl reductase (ER)" evidence="4">
    <location>
        <begin position="49"/>
        <end position="407"/>
    </location>
</feature>
<evidence type="ECO:0000313" key="6">
    <source>
        <dbReference type="Proteomes" id="UP001273166"/>
    </source>
</evidence>
<dbReference type="PANTHER" id="PTHR45348">
    <property type="entry name" value="HYPOTHETICAL OXIDOREDUCTASE (EUROFUNG)"/>
    <property type="match status" value="1"/>
</dbReference>
<dbReference type="SUPFAM" id="SSF51735">
    <property type="entry name" value="NAD(P)-binding Rossmann-fold domains"/>
    <property type="match status" value="1"/>
</dbReference>
<name>A0AAJ0GML0_9PEZI</name>
<evidence type="ECO:0000259" key="4">
    <source>
        <dbReference type="SMART" id="SM00829"/>
    </source>
</evidence>
<protein>
    <submittedName>
        <fullName evidence="5">Chaperonin 10-like protein</fullName>
    </submittedName>
</protein>
<evidence type="ECO:0000256" key="2">
    <source>
        <dbReference type="ARBA" id="ARBA00023002"/>
    </source>
</evidence>
<keyword evidence="2" id="KW-0560">Oxidoreductase</keyword>
<dbReference type="Proteomes" id="UP001273166">
    <property type="component" value="Unassembled WGS sequence"/>
</dbReference>
<dbReference type="CDD" id="cd08249">
    <property type="entry name" value="enoyl_reductase_like"/>
    <property type="match status" value="1"/>
</dbReference>